<feature type="region of interest" description="Disordered" evidence="1">
    <location>
        <begin position="1243"/>
        <end position="1335"/>
    </location>
</feature>
<evidence type="ECO:0000313" key="3">
    <source>
        <dbReference type="EMBL" id="GAA99015.1"/>
    </source>
</evidence>
<dbReference type="InParanoid" id="G7E855"/>
<dbReference type="SUPFAM" id="SSF49313">
    <property type="entry name" value="Cadherin-like"/>
    <property type="match status" value="2"/>
</dbReference>
<comment type="caution">
    <text evidence="3">The sequence shown here is derived from an EMBL/GenBank/DDBJ whole genome shotgun (WGS) entry which is preliminary data.</text>
</comment>
<dbReference type="InterPro" id="IPR006966">
    <property type="entry name" value="Peroxin-3"/>
</dbReference>
<dbReference type="GO" id="GO:0045046">
    <property type="term" value="P:protein import into peroxisome membrane"/>
    <property type="evidence" value="ECO:0007669"/>
    <property type="project" value="TreeGrafter"/>
</dbReference>
<feature type="compositionally biased region" description="Low complexity" evidence="1">
    <location>
        <begin position="1253"/>
        <end position="1266"/>
    </location>
</feature>
<sequence length="1618" mass="176821">MLDRLRGYFYDRRRGFAIASASLGGVYLLAQYGFNKLSEMQDKIMTDRAQRENLRRRFQQNQEDCSFTVLALLPTLGNQILESMDVESLTHTLALKTQREKQRQAESSQNRVPSDSTVLVEQDPPKSAPNGLPQPEPASAEPAGSTSDSVKPEIPLNSLMPTSVFAESAHGLVPPAQTIGLGDSMASLDAEAHRQSAALTEQPTPAPTTTDAKLVDAPEEESEPEPIEDPRSKLELWNAIKLLAFARSISSLYAVCLLALQTHIQLNLLGRYNYVSSVLEQAGSGTLDDSQKSFQGLSTLFSSDSSARKPIGISAMTEQRYLTFSWWLLHRGWPQITERVQSVVDGVVASIPLKRQISFGETDQLLKQIRRAIEYEDDDDTPHTFLSALFPDNESDELEVLRQGGLPETETFIDDELRSLLDETQDFVESPDFVYVRRQCLDLLFSTFLNSLSGSFATTKPSAHKQADAPAGNGAFAHPLQTQHEADGAQITDITDKTARLASLLPVIARQSHMILNSNPNEYAESISDVKELSELSAIVYTSFERSPKHDCRAFEEEPGTFDRTWTPPTSSQSASGNARLIEVTLLVRTTRHRHWPAGLPLSLRHHALSWLIRPTQLLPLPPQHAARIHRGISSITHTHTHSKHSIDAHLAWQIGAGLIAQAPTIVYGLQNQRPPVARPGLPWSFTLLPGTFGQSNVSLTSFGCPSWASFDEATATFSGNVPADTSNSTYQRSRVTVTATSMDGSQDQVQDDYELLVASGVDATVQLSISAQLPNASRLGDGSIMTYDGQIRVPPQWSFSLGFQQYTFAVPSQAQIYYTSYIQGQTSLPDWLVFDNTTVTFDGVAPLSGQFPIIIYGSDQFGYGDVVQLFNITISEHDFELSQPLPAINTTRGDTISYTVPLDGLRIDGTVATASNVTVDVGLQGFPYLSYNNATRVISGSLPANASTRADLSIPIDFVSSYGDRINDAIDLHVVPDLFTAMVLPVLAVDPGKNFSDNIESYLTSSEALYSATILPATAASWVNFDTGSRVLSGEAPNPEPKDYQNVTVTFTGRDNSTGVQQSANMTVAYRANLPQATNGSNTGTALQHHHGLSDKAKIAIAVIFGLIALVALVSLLLFCCIRKAKSWDRENSQAGTGFILAKEKGSKGSSRASTPLKSSIRKGRPSEASDNVNLPPPVLYHDAPLPLPPPPAAQRSDSRPRRMDVMNLFGNRNPTQETPVGESPVNLSGLGIFATQTTPTYAQPRAKSHDSWSSSQGSSSLFYSDAERSDSASRDPNRGPRPSSMSSTPRSIPRQRQGFGYRPPLPVNLDRPGSLATSRSTDSPTPSDEQPGAIRLITREPSDELVQAQQHSEYISGAISSKPRLINFSNRGSPRQVRQSAHEDAIENVRQSTRSSVYTPPEDAAVQAPIFYDTPQLLSEPVHHGNQYDGIRLVGGPMPSPSASPQIAQKARPRTLTQEAAIDQYRMTLSSDESFHFAIPIPSHIVPLSSLQSTYTALTDYPERGELDRRPLPEWINVNVDGAQMQFWGVAQGEMTVPIQIVEKRQSAEGDSPRRPYFAADGRSPSTIGASTLVDEYEHIVARCLLHFSHLGREAHDGAGEAPRMSTQQSVVTVRY</sequence>
<feature type="compositionally biased region" description="Polar residues" evidence="1">
    <location>
        <begin position="1607"/>
        <end position="1618"/>
    </location>
</feature>
<protein>
    <recommendedName>
        <fullName evidence="5">Dystroglycan-type cadherin-like domain-containing protein</fullName>
    </recommendedName>
</protein>
<dbReference type="HOGENOM" id="CLU_243648_0_0_1"/>
<proteinExistence type="predicted"/>
<dbReference type="Pfam" id="PF04882">
    <property type="entry name" value="Peroxin-3"/>
    <property type="match status" value="1"/>
</dbReference>
<feature type="compositionally biased region" description="Polar residues" evidence="1">
    <location>
        <begin position="197"/>
        <end position="211"/>
    </location>
</feature>
<dbReference type="InterPro" id="IPR015919">
    <property type="entry name" value="Cadherin-like_sf"/>
</dbReference>
<name>G7E855_MIXOS</name>
<dbReference type="Pfam" id="PF05345">
    <property type="entry name" value="He_PIG"/>
    <property type="match status" value="1"/>
</dbReference>
<feature type="transmembrane region" description="Helical" evidence="2">
    <location>
        <begin position="1100"/>
        <end position="1123"/>
    </location>
</feature>
<reference evidence="3 4" key="1">
    <citation type="journal article" date="2011" name="J. Gen. Appl. Microbiol.">
        <title>Draft genome sequencing of the enigmatic basidiomycete Mixia osmundae.</title>
        <authorList>
            <person name="Nishida H."/>
            <person name="Nagatsuka Y."/>
            <person name="Sugiyama J."/>
        </authorList>
    </citation>
    <scope>NUCLEOTIDE SEQUENCE [LARGE SCALE GENOMIC DNA]</scope>
    <source>
        <strain evidence="4">CBS 9802 / IAM 14324 / JCM 22182 / KY 12970</strain>
    </source>
</reference>
<feature type="compositionally biased region" description="Polar residues" evidence="1">
    <location>
        <begin position="105"/>
        <end position="119"/>
    </location>
</feature>
<dbReference type="EMBL" id="BABT02000170">
    <property type="protein sequence ID" value="GAA99015.1"/>
    <property type="molecule type" value="Genomic_DNA"/>
</dbReference>
<gene>
    <name evidence="3" type="primary">Mo05704</name>
    <name evidence="3" type="ORF">E5Q_05704</name>
</gene>
<dbReference type="GO" id="GO:0030674">
    <property type="term" value="F:protein-macromolecule adaptor activity"/>
    <property type="evidence" value="ECO:0007669"/>
    <property type="project" value="TreeGrafter"/>
</dbReference>
<dbReference type="InterPro" id="IPR013783">
    <property type="entry name" value="Ig-like_fold"/>
</dbReference>
<feature type="region of interest" description="Disordered" evidence="1">
    <location>
        <begin position="97"/>
        <end position="155"/>
    </location>
</feature>
<organism evidence="3 4">
    <name type="scientific">Mixia osmundae (strain CBS 9802 / IAM 14324 / JCM 22182 / KY 12970)</name>
    <dbReference type="NCBI Taxonomy" id="764103"/>
    <lineage>
        <taxon>Eukaryota</taxon>
        <taxon>Fungi</taxon>
        <taxon>Dikarya</taxon>
        <taxon>Basidiomycota</taxon>
        <taxon>Pucciniomycotina</taxon>
        <taxon>Mixiomycetes</taxon>
        <taxon>Mixiales</taxon>
        <taxon>Mixiaceae</taxon>
        <taxon>Mixia</taxon>
    </lineage>
</organism>
<feature type="compositionally biased region" description="Acidic residues" evidence="1">
    <location>
        <begin position="217"/>
        <end position="227"/>
    </location>
</feature>
<reference evidence="3 4" key="2">
    <citation type="journal article" date="2012" name="Open Biol.">
        <title>Characteristics of nucleosomes and linker DNA regions on the genome of the basidiomycete Mixia osmundae revealed by mono- and dinucleosome mapping.</title>
        <authorList>
            <person name="Nishida H."/>
            <person name="Kondo S."/>
            <person name="Matsumoto T."/>
            <person name="Suzuki Y."/>
            <person name="Yoshikawa H."/>
            <person name="Taylor T.D."/>
            <person name="Sugiyama J."/>
        </authorList>
    </citation>
    <scope>NUCLEOTIDE SEQUENCE [LARGE SCALE GENOMIC DNA]</scope>
    <source>
        <strain evidence="4">CBS 9802 / IAM 14324 / JCM 22182 / KY 12970</strain>
    </source>
</reference>
<dbReference type="PANTHER" id="PTHR28080:SF1">
    <property type="entry name" value="PEROXISOMAL BIOGENESIS FACTOR 3"/>
    <property type="match status" value="1"/>
</dbReference>
<accession>G7E855</accession>
<feature type="compositionally biased region" description="Low complexity" evidence="1">
    <location>
        <begin position="1319"/>
        <end position="1330"/>
    </location>
</feature>
<feature type="region of interest" description="Disordered" evidence="1">
    <location>
        <begin position="190"/>
        <end position="230"/>
    </location>
</feature>
<evidence type="ECO:0000256" key="1">
    <source>
        <dbReference type="SAM" id="MobiDB-lite"/>
    </source>
</evidence>
<keyword evidence="4" id="KW-1185">Reference proteome</keyword>
<feature type="compositionally biased region" description="Low complexity" evidence="1">
    <location>
        <begin position="1282"/>
        <end position="1296"/>
    </location>
</feature>
<feature type="region of interest" description="Disordered" evidence="1">
    <location>
        <begin position="1145"/>
        <end position="1201"/>
    </location>
</feature>
<dbReference type="Proteomes" id="UP000009131">
    <property type="component" value="Unassembled WGS sequence"/>
</dbReference>
<feature type="region of interest" description="Disordered" evidence="1">
    <location>
        <begin position="1598"/>
        <end position="1618"/>
    </location>
</feature>
<keyword evidence="2" id="KW-1133">Transmembrane helix</keyword>
<dbReference type="GO" id="GO:0005509">
    <property type="term" value="F:calcium ion binding"/>
    <property type="evidence" value="ECO:0007669"/>
    <property type="project" value="InterPro"/>
</dbReference>
<evidence type="ECO:0000313" key="4">
    <source>
        <dbReference type="Proteomes" id="UP000009131"/>
    </source>
</evidence>
<dbReference type="Gene3D" id="2.60.40.10">
    <property type="entry name" value="Immunoglobulins"/>
    <property type="match status" value="2"/>
</dbReference>
<dbReference type="GO" id="GO:0005778">
    <property type="term" value="C:peroxisomal membrane"/>
    <property type="evidence" value="ECO:0007669"/>
    <property type="project" value="InterPro"/>
</dbReference>
<keyword evidence="2" id="KW-0472">Membrane</keyword>
<dbReference type="STRING" id="764103.G7E855"/>
<keyword evidence="2" id="KW-0812">Transmembrane</keyword>
<evidence type="ECO:0008006" key="5">
    <source>
        <dbReference type="Google" id="ProtNLM"/>
    </source>
</evidence>
<feature type="compositionally biased region" description="Basic and acidic residues" evidence="1">
    <location>
        <begin position="1267"/>
        <end position="1280"/>
    </location>
</feature>
<feature type="transmembrane region" description="Helical" evidence="2">
    <location>
        <begin position="16"/>
        <end position="34"/>
    </location>
</feature>
<evidence type="ECO:0000256" key="2">
    <source>
        <dbReference type="SAM" id="Phobius"/>
    </source>
</evidence>
<dbReference type="OrthoDB" id="45930at2759"/>
<dbReference type="PANTHER" id="PTHR28080">
    <property type="entry name" value="PEROXISOMAL BIOGENESIS FACTOR 3"/>
    <property type="match status" value="1"/>
</dbReference>
<feature type="compositionally biased region" description="Polar residues" evidence="1">
    <location>
        <begin position="1149"/>
        <end position="1159"/>
    </location>
</feature>
<dbReference type="eggNOG" id="KOG4444">
    <property type="taxonomic scope" value="Eukaryota"/>
</dbReference>
<feature type="region of interest" description="Disordered" evidence="1">
    <location>
        <begin position="1210"/>
        <end position="1229"/>
    </location>
</feature>